<reference evidence="1" key="1">
    <citation type="journal article" date="2020" name="mSystems">
        <title>Genome- and Community-Level Interaction Insights into Carbon Utilization and Element Cycling Functions of Hydrothermarchaeota in Hydrothermal Sediment.</title>
        <authorList>
            <person name="Zhou Z."/>
            <person name="Liu Y."/>
            <person name="Xu W."/>
            <person name="Pan J."/>
            <person name="Luo Z.H."/>
            <person name="Li M."/>
        </authorList>
    </citation>
    <scope>NUCLEOTIDE SEQUENCE [LARGE SCALE GENOMIC DNA]</scope>
    <source>
        <strain evidence="1">SpSt-6</strain>
    </source>
</reference>
<dbReference type="AlphaFoldDB" id="A0A7C4JQM5"/>
<proteinExistence type="predicted"/>
<organism evidence="1">
    <name type="scientific">Thermodesulfobacterium geofontis</name>
    <dbReference type="NCBI Taxonomy" id="1295609"/>
    <lineage>
        <taxon>Bacteria</taxon>
        <taxon>Pseudomonadati</taxon>
        <taxon>Thermodesulfobacteriota</taxon>
        <taxon>Thermodesulfobacteria</taxon>
        <taxon>Thermodesulfobacteriales</taxon>
        <taxon>Thermodesulfobacteriaceae</taxon>
        <taxon>Thermodesulfobacterium</taxon>
    </lineage>
</organism>
<dbReference type="EMBL" id="DSZN01000064">
    <property type="protein sequence ID" value="HGQ85431.1"/>
    <property type="molecule type" value="Genomic_DNA"/>
</dbReference>
<name>A0A7C4JQM5_9BACT</name>
<sequence length="223" mass="26980">MKDYKPIFEKLFKNQLSTSEFKTLLINLETIIEKTFKKLFDKSVENLFAKYYGSDYIEVLSQELLLKLIHQKNIILNLVFIHENYLISIAKNLINYHLSSKFKIIKKEINFEDLYLSKDPDEQEELKLGENLPKVMVDYLENLRLFHMVEILKKHLTPKEIEVLCCYILKYVYKQEKRCKINKNVLYKRWERLKPKLRKILGYEIFEENSPHKFFEIIKSELC</sequence>
<accession>A0A7C4JQM5</accession>
<gene>
    <name evidence="1" type="ORF">ENT66_03490</name>
</gene>
<protein>
    <submittedName>
        <fullName evidence="1">Uncharacterized protein</fullName>
    </submittedName>
</protein>
<evidence type="ECO:0000313" key="1">
    <source>
        <dbReference type="EMBL" id="HGQ85431.1"/>
    </source>
</evidence>
<comment type="caution">
    <text evidence="1">The sequence shown here is derived from an EMBL/GenBank/DDBJ whole genome shotgun (WGS) entry which is preliminary data.</text>
</comment>